<keyword evidence="2" id="KW-1185">Reference proteome</keyword>
<dbReference type="EMBL" id="JACVVK020000105">
    <property type="protein sequence ID" value="KAK7492207.1"/>
    <property type="molecule type" value="Genomic_DNA"/>
</dbReference>
<gene>
    <name evidence="1" type="ORF">BaRGS_00016504</name>
</gene>
<name>A0ABD0KZL9_9CAEN</name>
<evidence type="ECO:0000313" key="1">
    <source>
        <dbReference type="EMBL" id="KAK7492207.1"/>
    </source>
</evidence>
<accession>A0ABD0KZL9</accession>
<dbReference type="AlphaFoldDB" id="A0ABD0KZL9"/>
<protein>
    <submittedName>
        <fullName evidence="1">Uncharacterized protein</fullName>
    </submittedName>
</protein>
<sequence>MSIFRLYGFRTSAHAYCFKTPTGNSAETRWNRKRESERLAVSVVHVTESVHRHRFVDHFHDEDKAGWFSHCDLFQ</sequence>
<proteinExistence type="predicted"/>
<reference evidence="1 2" key="1">
    <citation type="journal article" date="2023" name="Sci. Data">
        <title>Genome assembly of the Korean intertidal mud-creeper Batillaria attramentaria.</title>
        <authorList>
            <person name="Patra A.K."/>
            <person name="Ho P.T."/>
            <person name="Jun S."/>
            <person name="Lee S.J."/>
            <person name="Kim Y."/>
            <person name="Won Y.J."/>
        </authorList>
    </citation>
    <scope>NUCLEOTIDE SEQUENCE [LARGE SCALE GENOMIC DNA]</scope>
    <source>
        <strain evidence="1">Wonlab-2016</strain>
    </source>
</reference>
<dbReference type="Proteomes" id="UP001519460">
    <property type="component" value="Unassembled WGS sequence"/>
</dbReference>
<organism evidence="1 2">
    <name type="scientific">Batillaria attramentaria</name>
    <dbReference type="NCBI Taxonomy" id="370345"/>
    <lineage>
        <taxon>Eukaryota</taxon>
        <taxon>Metazoa</taxon>
        <taxon>Spiralia</taxon>
        <taxon>Lophotrochozoa</taxon>
        <taxon>Mollusca</taxon>
        <taxon>Gastropoda</taxon>
        <taxon>Caenogastropoda</taxon>
        <taxon>Sorbeoconcha</taxon>
        <taxon>Cerithioidea</taxon>
        <taxon>Batillariidae</taxon>
        <taxon>Batillaria</taxon>
    </lineage>
</organism>
<evidence type="ECO:0000313" key="2">
    <source>
        <dbReference type="Proteomes" id="UP001519460"/>
    </source>
</evidence>
<comment type="caution">
    <text evidence="1">The sequence shown here is derived from an EMBL/GenBank/DDBJ whole genome shotgun (WGS) entry which is preliminary data.</text>
</comment>